<dbReference type="PANTHER" id="PTHR30001">
    <property type="entry name" value="RIBONUCLEASE"/>
    <property type="match status" value="1"/>
</dbReference>
<evidence type="ECO:0000313" key="8">
    <source>
        <dbReference type="Proteomes" id="UP001589609"/>
    </source>
</evidence>
<keyword evidence="3" id="KW-0378">Hydrolase</keyword>
<evidence type="ECO:0000259" key="6">
    <source>
        <dbReference type="PROSITE" id="PS50126"/>
    </source>
</evidence>
<dbReference type="CDD" id="cd04453">
    <property type="entry name" value="S1_RNase_E"/>
    <property type="match status" value="1"/>
</dbReference>
<evidence type="ECO:0000256" key="3">
    <source>
        <dbReference type="ARBA" id="ARBA00022801"/>
    </source>
</evidence>
<keyword evidence="2" id="KW-0479">Metal-binding</keyword>
<dbReference type="SMART" id="SM00316">
    <property type="entry name" value="S1"/>
    <property type="match status" value="1"/>
</dbReference>
<accession>A0ABV5WM79</accession>
<evidence type="ECO:0000256" key="4">
    <source>
        <dbReference type="ARBA" id="ARBA00022842"/>
    </source>
</evidence>
<dbReference type="InterPro" id="IPR019307">
    <property type="entry name" value="RNA-bd_AU-1/RNase_E/G"/>
</dbReference>
<dbReference type="EMBL" id="JBHMAF010000188">
    <property type="protein sequence ID" value="MFB9761181.1"/>
    <property type="molecule type" value="Genomic_DNA"/>
</dbReference>
<sequence>MRTLYMNLLGEEKRIAVEEDGKLAELFLHRPNKEEIVGNIYRGRVVNVLPGMQAAFVDIGMEKHAYLRREDLLSFTEGASISQLVHQGQQIIVQVVKEAMDTKGPKVTTKIEFPGKYVVYIPSDSYSAVSKKIRNEGKRNELLQLGKQGGFVFRSACETAPIAHVQAEMEELRRTAEELQERSQEKVPFLLYSSQSLFARLFREIPTETVSHIIVDDRLSVRELAERVSKERVTLYTEKENIFHSYGVEHEIEKALKKIVWLENGSYLLIEQTETMTVIDVNTGKFTGKQTLQDTVRKTNEAAAIEIARQLRLRDIGGMILIDFINMKNDHDKETVRNLLISALKRDHTPTRVFGFTALGILEVTRKRKRKSLRDMLESSCGSCNGRGFVSSSETEAYHLQRELLAYKGTDYEAVLVECSPEVQAIFRDSRLQEALTVEVYFIDSASSAYHIRHMGTRQEIMQRRL</sequence>
<comment type="caution">
    <text evidence="7">The sequence shown here is derived from an EMBL/GenBank/DDBJ whole genome shotgun (WGS) entry which is preliminary data.</text>
</comment>
<keyword evidence="8" id="KW-1185">Reference proteome</keyword>
<dbReference type="InterPro" id="IPR004659">
    <property type="entry name" value="RNase_E/G"/>
</dbReference>
<dbReference type="RefSeq" id="WP_379951394.1">
    <property type="nucleotide sequence ID" value="NZ_JBHMAF010000188.1"/>
</dbReference>
<organism evidence="7 8">
    <name type="scientific">Ectobacillus funiculus</name>
    <dbReference type="NCBI Taxonomy" id="137993"/>
    <lineage>
        <taxon>Bacteria</taxon>
        <taxon>Bacillati</taxon>
        <taxon>Bacillota</taxon>
        <taxon>Bacilli</taxon>
        <taxon>Bacillales</taxon>
        <taxon>Bacillaceae</taxon>
        <taxon>Ectobacillus</taxon>
    </lineage>
</organism>
<evidence type="ECO:0000256" key="2">
    <source>
        <dbReference type="ARBA" id="ARBA00022723"/>
    </source>
</evidence>
<evidence type="ECO:0000313" key="7">
    <source>
        <dbReference type="EMBL" id="MFB9761181.1"/>
    </source>
</evidence>
<dbReference type="Gene3D" id="2.40.50.140">
    <property type="entry name" value="Nucleic acid-binding proteins"/>
    <property type="match status" value="1"/>
</dbReference>
<dbReference type="InterPro" id="IPR003029">
    <property type="entry name" value="S1_domain"/>
</dbReference>
<dbReference type="PANTHER" id="PTHR30001:SF0">
    <property type="entry name" value="RIBONUCLEASE G"/>
    <property type="match status" value="1"/>
</dbReference>
<dbReference type="Pfam" id="PF10150">
    <property type="entry name" value="RNase_E_G"/>
    <property type="match status" value="1"/>
</dbReference>
<keyword evidence="5" id="KW-0694">RNA-binding</keyword>
<dbReference type="SUPFAM" id="SSF50249">
    <property type="entry name" value="Nucleic acid-binding proteins"/>
    <property type="match status" value="1"/>
</dbReference>
<dbReference type="NCBIfam" id="TIGR00757">
    <property type="entry name" value="RNaseEG"/>
    <property type="match status" value="1"/>
</dbReference>
<evidence type="ECO:0000256" key="5">
    <source>
        <dbReference type="ARBA" id="ARBA00022884"/>
    </source>
</evidence>
<gene>
    <name evidence="7" type="ORF">ACFFMS_23300</name>
</gene>
<feature type="domain" description="S1 motif" evidence="6">
    <location>
        <begin position="38"/>
        <end position="110"/>
    </location>
</feature>
<name>A0ABV5WM79_9BACI</name>
<protein>
    <submittedName>
        <fullName evidence="7">Rne/Rng family ribonuclease</fullName>
    </submittedName>
</protein>
<proteinExistence type="predicted"/>
<dbReference type="InterPro" id="IPR012340">
    <property type="entry name" value="NA-bd_OB-fold"/>
</dbReference>
<dbReference type="Proteomes" id="UP001589609">
    <property type="component" value="Unassembled WGS sequence"/>
</dbReference>
<dbReference type="PROSITE" id="PS50126">
    <property type="entry name" value="S1"/>
    <property type="match status" value="1"/>
</dbReference>
<evidence type="ECO:0000256" key="1">
    <source>
        <dbReference type="ARBA" id="ARBA00001946"/>
    </source>
</evidence>
<keyword evidence="4" id="KW-0460">Magnesium</keyword>
<reference evidence="7 8" key="1">
    <citation type="submission" date="2024-09" db="EMBL/GenBank/DDBJ databases">
        <authorList>
            <person name="Sun Q."/>
            <person name="Mori K."/>
        </authorList>
    </citation>
    <scope>NUCLEOTIDE SEQUENCE [LARGE SCALE GENOMIC DNA]</scope>
    <source>
        <strain evidence="7 8">JCM 11201</strain>
    </source>
</reference>
<comment type="cofactor">
    <cofactor evidence="1">
        <name>Mg(2+)</name>
        <dbReference type="ChEBI" id="CHEBI:18420"/>
    </cofactor>
</comment>